<evidence type="ECO:0000256" key="5">
    <source>
        <dbReference type="ARBA" id="ARBA00022553"/>
    </source>
</evidence>
<dbReference type="GO" id="GO:0005886">
    <property type="term" value="C:plasma membrane"/>
    <property type="evidence" value="ECO:0007669"/>
    <property type="project" value="UniProtKB-SubCell"/>
</dbReference>
<dbReference type="InterPro" id="IPR036890">
    <property type="entry name" value="HATPase_C_sf"/>
</dbReference>
<dbReference type="SUPFAM" id="SSF158472">
    <property type="entry name" value="HAMP domain-like"/>
    <property type="match status" value="1"/>
</dbReference>
<evidence type="ECO:0000256" key="1">
    <source>
        <dbReference type="ARBA" id="ARBA00000085"/>
    </source>
</evidence>
<dbReference type="PANTHER" id="PTHR45436:SF5">
    <property type="entry name" value="SENSOR HISTIDINE KINASE TRCS"/>
    <property type="match status" value="1"/>
</dbReference>
<dbReference type="InterPro" id="IPR003594">
    <property type="entry name" value="HATPase_dom"/>
</dbReference>
<keyword evidence="17" id="KW-1185">Reference proteome</keyword>
<evidence type="ECO:0000313" key="17">
    <source>
        <dbReference type="Proteomes" id="UP000822993"/>
    </source>
</evidence>
<dbReference type="Pfam" id="PF00512">
    <property type="entry name" value="HisKA"/>
    <property type="match status" value="1"/>
</dbReference>
<dbReference type="SMART" id="SM00304">
    <property type="entry name" value="HAMP"/>
    <property type="match status" value="1"/>
</dbReference>
<proteinExistence type="predicted"/>
<accession>A0A9D5YY67</accession>
<keyword evidence="9 13" id="KW-1133">Transmembrane helix</keyword>
<sequence length="605" mass="62601">MSTSPSSSPGSAPGSPGSSGALPPVPPPPGPTTSRPSSTPRTQGAARPGTRAAPSGRGDGPSGAGPSGADPSGAGPSGAGGPRPAAHDAPTVPSPDEPRPYGRPVPTENWGWFARVPLRARLVAIIALLLAAGLGITALATTTVVAQYLVGQVDQQLQRTSENVANNPLSQFSQGEGALPSDYYIVYRLSSGVSSPLYDTDTVERFGAPDIPAMSTEEVQRIVGEPFTVGPKSIGFIVPTDPTQWRVMPLIKGDGSTAFVALPLSGIHETVKVLGRTLAVSALGIALIGGAVAYLAVKRALRPLREIEEAAADIAGGDLTRRVRPAPPSTEVGSLAESLNTMLNHIERAFAASEASEARMRRFVSDASHELRTPLATVRGYGELYRMGALTTSEQMDDTMRRIEDSATRMGTLVNDLLALARLDEGRPIRRDPVNLAALARDSAGDLHALDPTREVRIVGLGGAADDAPRDLTVIGDEDRLRQVLANLIGNVSQHTPDGTPVEIALGVQAPEGGGPAPVAVLEVRDHGPGITPEQAAHVFERFYRADSSRNRASGGSGLGMAIVAAIVGAHHGHISVAPTQGGGLTVHVELPTQGYDGGSSADRT</sequence>
<dbReference type="InterPro" id="IPR036097">
    <property type="entry name" value="HisK_dim/P_sf"/>
</dbReference>
<keyword evidence="10" id="KW-0902">Two-component regulatory system</keyword>
<name>A0A9D5YY67_9CELL</name>
<evidence type="ECO:0000256" key="3">
    <source>
        <dbReference type="ARBA" id="ARBA00004236"/>
    </source>
</evidence>
<evidence type="ECO:0000256" key="11">
    <source>
        <dbReference type="ARBA" id="ARBA00023136"/>
    </source>
</evidence>
<dbReference type="CDD" id="cd00082">
    <property type="entry name" value="HisKA"/>
    <property type="match status" value="1"/>
</dbReference>
<keyword evidence="5" id="KW-0597">Phosphoprotein</keyword>
<dbReference type="SMART" id="SM00388">
    <property type="entry name" value="HisKA"/>
    <property type="match status" value="1"/>
</dbReference>
<evidence type="ECO:0000256" key="13">
    <source>
        <dbReference type="SAM" id="Phobius"/>
    </source>
</evidence>
<evidence type="ECO:0000256" key="10">
    <source>
        <dbReference type="ARBA" id="ARBA00023012"/>
    </source>
</evidence>
<feature type="transmembrane region" description="Helical" evidence="13">
    <location>
        <begin position="278"/>
        <end position="297"/>
    </location>
</feature>
<evidence type="ECO:0000256" key="12">
    <source>
        <dbReference type="SAM" id="MobiDB-lite"/>
    </source>
</evidence>
<dbReference type="SUPFAM" id="SSF55874">
    <property type="entry name" value="ATPase domain of HSP90 chaperone/DNA topoisomerase II/histidine kinase"/>
    <property type="match status" value="1"/>
</dbReference>
<dbReference type="SUPFAM" id="SSF47384">
    <property type="entry name" value="Homodimeric domain of signal transducing histidine kinase"/>
    <property type="match status" value="1"/>
</dbReference>
<dbReference type="Pfam" id="PF00672">
    <property type="entry name" value="HAMP"/>
    <property type="match status" value="1"/>
</dbReference>
<dbReference type="Gene3D" id="1.10.287.130">
    <property type="match status" value="1"/>
</dbReference>
<dbReference type="InterPro" id="IPR003660">
    <property type="entry name" value="HAMP_dom"/>
</dbReference>
<dbReference type="Gene3D" id="3.30.565.10">
    <property type="entry name" value="Histidine kinase-like ATPase, C-terminal domain"/>
    <property type="match status" value="1"/>
</dbReference>
<keyword evidence="11 13" id="KW-0472">Membrane</keyword>
<feature type="domain" description="Histidine kinase" evidence="14">
    <location>
        <begin position="366"/>
        <end position="595"/>
    </location>
</feature>
<comment type="subcellular location">
    <subcellularLocation>
        <location evidence="3">Cell membrane</location>
    </subcellularLocation>
</comment>
<evidence type="ECO:0000256" key="2">
    <source>
        <dbReference type="ARBA" id="ARBA00001968"/>
    </source>
</evidence>
<comment type="cofactor">
    <cofactor evidence="2">
        <name>a divalent metal cation</name>
        <dbReference type="ChEBI" id="CHEBI:60240"/>
    </cofactor>
</comment>
<dbReference type="Pfam" id="PF02518">
    <property type="entry name" value="HATPase_c"/>
    <property type="match status" value="1"/>
</dbReference>
<dbReference type="FunFam" id="3.30.565.10:FF:000006">
    <property type="entry name" value="Sensor histidine kinase WalK"/>
    <property type="match status" value="1"/>
</dbReference>
<dbReference type="PRINTS" id="PR00344">
    <property type="entry name" value="BCTRLSENSOR"/>
</dbReference>
<evidence type="ECO:0000256" key="6">
    <source>
        <dbReference type="ARBA" id="ARBA00022679"/>
    </source>
</evidence>
<feature type="transmembrane region" description="Helical" evidence="13">
    <location>
        <begin position="122"/>
        <end position="150"/>
    </location>
</feature>
<keyword evidence="8 16" id="KW-0418">Kinase</keyword>
<reference evidence="16 17" key="1">
    <citation type="submission" date="2020-08" db="EMBL/GenBank/DDBJ databases">
        <title>A Genomic Blueprint of the Chicken Gut Microbiome.</title>
        <authorList>
            <person name="Gilroy R."/>
            <person name="Ravi A."/>
            <person name="Getino M."/>
            <person name="Pursley I."/>
            <person name="Horton D.L."/>
            <person name="Alikhan N.-F."/>
            <person name="Baker D."/>
            <person name="Gharbi K."/>
            <person name="Hall N."/>
            <person name="Watson M."/>
            <person name="Adriaenssens E.M."/>
            <person name="Foster-Nyarko E."/>
            <person name="Jarju S."/>
            <person name="Secka A."/>
            <person name="Antonio M."/>
            <person name="Oren A."/>
            <person name="Chaudhuri R."/>
            <person name="La Ragione R.M."/>
            <person name="Hildebrand F."/>
            <person name="Pallen M.J."/>
        </authorList>
    </citation>
    <scope>NUCLEOTIDE SEQUENCE [LARGE SCALE GENOMIC DNA]</scope>
    <source>
        <strain evidence="16 17">Sa1BUA8</strain>
    </source>
</reference>
<dbReference type="EMBL" id="JACSPN010000002">
    <property type="protein sequence ID" value="MBE7699266.1"/>
    <property type="molecule type" value="Genomic_DNA"/>
</dbReference>
<evidence type="ECO:0000259" key="14">
    <source>
        <dbReference type="PROSITE" id="PS50109"/>
    </source>
</evidence>
<dbReference type="PANTHER" id="PTHR45436">
    <property type="entry name" value="SENSOR HISTIDINE KINASE YKOH"/>
    <property type="match status" value="1"/>
</dbReference>
<dbReference type="PROSITE" id="PS50109">
    <property type="entry name" value="HIS_KIN"/>
    <property type="match status" value="1"/>
</dbReference>
<dbReference type="AlphaFoldDB" id="A0A9D5YY67"/>
<evidence type="ECO:0000259" key="15">
    <source>
        <dbReference type="PROSITE" id="PS50885"/>
    </source>
</evidence>
<keyword evidence="6" id="KW-0808">Transferase</keyword>
<evidence type="ECO:0000256" key="7">
    <source>
        <dbReference type="ARBA" id="ARBA00022692"/>
    </source>
</evidence>
<feature type="compositionally biased region" description="Low complexity" evidence="12">
    <location>
        <begin position="32"/>
        <end position="42"/>
    </location>
</feature>
<dbReference type="RefSeq" id="WP_193718587.1">
    <property type="nucleotide sequence ID" value="NZ_JACSPN010000002.1"/>
</dbReference>
<feature type="domain" description="HAMP" evidence="15">
    <location>
        <begin position="298"/>
        <end position="351"/>
    </location>
</feature>
<dbReference type="PROSITE" id="PS50885">
    <property type="entry name" value="HAMP"/>
    <property type="match status" value="1"/>
</dbReference>
<evidence type="ECO:0000256" key="9">
    <source>
        <dbReference type="ARBA" id="ARBA00022989"/>
    </source>
</evidence>
<gene>
    <name evidence="16" type="ORF">H9623_02955</name>
</gene>
<dbReference type="GO" id="GO:0000155">
    <property type="term" value="F:phosphorelay sensor kinase activity"/>
    <property type="evidence" value="ECO:0007669"/>
    <property type="project" value="InterPro"/>
</dbReference>
<feature type="region of interest" description="Disordered" evidence="12">
    <location>
        <begin position="1"/>
        <end position="103"/>
    </location>
</feature>
<dbReference type="Proteomes" id="UP000822993">
    <property type="component" value="Unassembled WGS sequence"/>
</dbReference>
<comment type="caution">
    <text evidence="16">The sequence shown here is derived from an EMBL/GenBank/DDBJ whole genome shotgun (WGS) entry which is preliminary data.</text>
</comment>
<dbReference type="CDD" id="cd06225">
    <property type="entry name" value="HAMP"/>
    <property type="match status" value="1"/>
</dbReference>
<keyword evidence="7 13" id="KW-0812">Transmembrane</keyword>
<dbReference type="GO" id="GO:0005509">
    <property type="term" value="F:calcium ion binding"/>
    <property type="evidence" value="ECO:0007669"/>
    <property type="project" value="UniProtKB-ARBA"/>
</dbReference>
<evidence type="ECO:0000313" key="16">
    <source>
        <dbReference type="EMBL" id="MBE7699266.1"/>
    </source>
</evidence>
<dbReference type="InterPro" id="IPR005467">
    <property type="entry name" value="His_kinase_dom"/>
</dbReference>
<protein>
    <recommendedName>
        <fullName evidence="4">histidine kinase</fullName>
        <ecNumber evidence="4">2.7.13.3</ecNumber>
    </recommendedName>
</protein>
<dbReference type="FunFam" id="1.10.287.130:FF:000001">
    <property type="entry name" value="Two-component sensor histidine kinase"/>
    <property type="match status" value="1"/>
</dbReference>
<evidence type="ECO:0000256" key="4">
    <source>
        <dbReference type="ARBA" id="ARBA00012438"/>
    </source>
</evidence>
<dbReference type="EC" id="2.7.13.3" evidence="4"/>
<dbReference type="Gene3D" id="6.10.340.10">
    <property type="match status" value="1"/>
</dbReference>
<feature type="compositionally biased region" description="Low complexity" evidence="12">
    <location>
        <begin position="1"/>
        <end position="22"/>
    </location>
</feature>
<dbReference type="InterPro" id="IPR050428">
    <property type="entry name" value="TCS_sensor_his_kinase"/>
</dbReference>
<evidence type="ECO:0000256" key="8">
    <source>
        <dbReference type="ARBA" id="ARBA00022777"/>
    </source>
</evidence>
<dbReference type="SMART" id="SM00387">
    <property type="entry name" value="HATPase_c"/>
    <property type="match status" value="1"/>
</dbReference>
<organism evidence="16 17">
    <name type="scientific">Oerskovia douganii</name>
    <dbReference type="NCBI Taxonomy" id="2762210"/>
    <lineage>
        <taxon>Bacteria</taxon>
        <taxon>Bacillati</taxon>
        <taxon>Actinomycetota</taxon>
        <taxon>Actinomycetes</taxon>
        <taxon>Micrococcales</taxon>
        <taxon>Cellulomonadaceae</taxon>
        <taxon>Oerskovia</taxon>
    </lineage>
</organism>
<dbReference type="InterPro" id="IPR004358">
    <property type="entry name" value="Sig_transdc_His_kin-like_C"/>
</dbReference>
<dbReference type="InterPro" id="IPR003661">
    <property type="entry name" value="HisK_dim/P_dom"/>
</dbReference>
<comment type="catalytic activity">
    <reaction evidence="1">
        <text>ATP + protein L-histidine = ADP + protein N-phospho-L-histidine.</text>
        <dbReference type="EC" id="2.7.13.3"/>
    </reaction>
</comment>
<feature type="compositionally biased region" description="Gly residues" evidence="12">
    <location>
        <begin position="57"/>
        <end position="66"/>
    </location>
</feature>